<dbReference type="GO" id="GO:0022627">
    <property type="term" value="C:cytosolic small ribosomal subunit"/>
    <property type="evidence" value="ECO:0007669"/>
    <property type="project" value="TreeGrafter"/>
</dbReference>
<dbReference type="AlphaFoldDB" id="A0A517MIU5"/>
<dbReference type="PANTHER" id="PTHR33231">
    <property type="entry name" value="30S RIBOSOMAL PROTEIN"/>
    <property type="match status" value="1"/>
</dbReference>
<dbReference type="RefSeq" id="WP_145352738.1">
    <property type="nucleotide sequence ID" value="NZ_CP036262.1"/>
</dbReference>
<proteinExistence type="predicted"/>
<dbReference type="InterPro" id="IPR003489">
    <property type="entry name" value="RHF/RaiA"/>
</dbReference>
<dbReference type="Gene3D" id="3.30.160.100">
    <property type="entry name" value="Ribosome hibernation promotion factor-like"/>
    <property type="match status" value="1"/>
</dbReference>
<dbReference type="GO" id="GO:0045900">
    <property type="term" value="P:negative regulation of translational elongation"/>
    <property type="evidence" value="ECO:0007669"/>
    <property type="project" value="TreeGrafter"/>
</dbReference>
<evidence type="ECO:0000313" key="5">
    <source>
        <dbReference type="EMBL" id="QDS94774.1"/>
    </source>
</evidence>
<evidence type="ECO:0000256" key="3">
    <source>
        <dbReference type="ARBA" id="ARBA00041148"/>
    </source>
</evidence>
<gene>
    <name evidence="5" type="ORF">FF011L_35560</name>
</gene>
<protein>
    <recommendedName>
        <fullName evidence="3">Ribosome hibernation promoting factor</fullName>
    </recommendedName>
</protein>
<keyword evidence="1" id="KW-0810">Translation regulation</keyword>
<dbReference type="KEGG" id="rml:FF011L_35560"/>
<dbReference type="InterPro" id="IPR036567">
    <property type="entry name" value="RHF-like"/>
</dbReference>
<name>A0A517MIU5_9BACT</name>
<dbReference type="Pfam" id="PF02482">
    <property type="entry name" value="Ribosomal_S30AE"/>
    <property type="match status" value="1"/>
</dbReference>
<dbReference type="EMBL" id="CP036262">
    <property type="protein sequence ID" value="QDS94774.1"/>
    <property type="molecule type" value="Genomic_DNA"/>
</dbReference>
<feature type="region of interest" description="Disordered" evidence="4">
    <location>
        <begin position="91"/>
        <end position="116"/>
    </location>
</feature>
<comment type="subunit">
    <text evidence="2">Associates exclusively with 100S ribosomes, which are dimers of 70S ribosomes.</text>
</comment>
<evidence type="ECO:0000256" key="2">
    <source>
        <dbReference type="ARBA" id="ARBA00038695"/>
    </source>
</evidence>
<feature type="compositionally biased region" description="Basic residues" evidence="4">
    <location>
        <begin position="91"/>
        <end position="101"/>
    </location>
</feature>
<evidence type="ECO:0000256" key="1">
    <source>
        <dbReference type="ARBA" id="ARBA00022845"/>
    </source>
</evidence>
<dbReference type="Proteomes" id="UP000320672">
    <property type="component" value="Chromosome"/>
</dbReference>
<dbReference type="NCBIfam" id="TIGR00741">
    <property type="entry name" value="yfiA"/>
    <property type="match status" value="1"/>
</dbReference>
<reference evidence="5 6" key="1">
    <citation type="submission" date="2019-02" db="EMBL/GenBank/DDBJ databases">
        <title>Deep-cultivation of Planctomycetes and their phenomic and genomic characterization uncovers novel biology.</title>
        <authorList>
            <person name="Wiegand S."/>
            <person name="Jogler M."/>
            <person name="Boedeker C."/>
            <person name="Pinto D."/>
            <person name="Vollmers J."/>
            <person name="Rivas-Marin E."/>
            <person name="Kohn T."/>
            <person name="Peeters S.H."/>
            <person name="Heuer A."/>
            <person name="Rast P."/>
            <person name="Oberbeckmann S."/>
            <person name="Bunk B."/>
            <person name="Jeske O."/>
            <person name="Meyerdierks A."/>
            <person name="Storesund J.E."/>
            <person name="Kallscheuer N."/>
            <person name="Luecker S."/>
            <person name="Lage O.M."/>
            <person name="Pohl T."/>
            <person name="Merkel B.J."/>
            <person name="Hornburger P."/>
            <person name="Mueller R.-W."/>
            <person name="Bruemmer F."/>
            <person name="Labrenz M."/>
            <person name="Spormann A.M."/>
            <person name="Op den Camp H."/>
            <person name="Overmann J."/>
            <person name="Amann R."/>
            <person name="Jetten M.S.M."/>
            <person name="Mascher T."/>
            <person name="Medema M.H."/>
            <person name="Devos D.P."/>
            <person name="Kaster A.-K."/>
            <person name="Ovreas L."/>
            <person name="Rohde M."/>
            <person name="Galperin M.Y."/>
            <person name="Jogler C."/>
        </authorList>
    </citation>
    <scope>NUCLEOTIDE SEQUENCE [LARGE SCALE GENOMIC DNA]</scope>
    <source>
        <strain evidence="5 6">FF011L</strain>
    </source>
</reference>
<keyword evidence="6" id="KW-1185">Reference proteome</keyword>
<evidence type="ECO:0000256" key="4">
    <source>
        <dbReference type="SAM" id="MobiDB-lite"/>
    </source>
</evidence>
<organism evidence="5 6">
    <name type="scientific">Roseimaritima multifibrata</name>
    <dbReference type="NCBI Taxonomy" id="1930274"/>
    <lineage>
        <taxon>Bacteria</taxon>
        <taxon>Pseudomonadati</taxon>
        <taxon>Planctomycetota</taxon>
        <taxon>Planctomycetia</taxon>
        <taxon>Pirellulales</taxon>
        <taxon>Pirellulaceae</taxon>
        <taxon>Roseimaritima</taxon>
    </lineage>
</organism>
<dbReference type="OrthoDB" id="276526at2"/>
<dbReference type="PANTHER" id="PTHR33231:SF1">
    <property type="entry name" value="30S RIBOSOMAL PROTEIN"/>
    <property type="match status" value="1"/>
</dbReference>
<evidence type="ECO:0000313" key="6">
    <source>
        <dbReference type="Proteomes" id="UP000320672"/>
    </source>
</evidence>
<sequence>MQLSVSARHGDLQAGDQALIEAKVEKLRRLFDRINAIIVTVDMKRMEKPEVEVKVSAEHAEDCVAKAEATNVIAALDLVLPKIEQQLRKLKEKRTGHRATGIKHLEPAPEAETEEE</sequence>
<dbReference type="SUPFAM" id="SSF69754">
    <property type="entry name" value="Ribosome binding protein Y (YfiA homologue)"/>
    <property type="match status" value="1"/>
</dbReference>
<dbReference type="CDD" id="cd00552">
    <property type="entry name" value="RaiA"/>
    <property type="match status" value="1"/>
</dbReference>
<dbReference type="GO" id="GO:0043024">
    <property type="term" value="F:ribosomal small subunit binding"/>
    <property type="evidence" value="ECO:0007669"/>
    <property type="project" value="TreeGrafter"/>
</dbReference>
<dbReference type="InterPro" id="IPR050574">
    <property type="entry name" value="HPF/YfiA_ribosome-assoc"/>
</dbReference>
<accession>A0A517MIU5</accession>